<name>A0A840FMG7_9SPHN</name>
<proteinExistence type="predicted"/>
<gene>
    <name evidence="1" type="ORF">GGQ80_002398</name>
</gene>
<dbReference type="AlphaFoldDB" id="A0A840FMG7"/>
<dbReference type="Proteomes" id="UP000529795">
    <property type="component" value="Unassembled WGS sequence"/>
</dbReference>
<comment type="caution">
    <text evidence="1">The sequence shown here is derived from an EMBL/GenBank/DDBJ whole genome shotgun (WGS) entry which is preliminary data.</text>
</comment>
<keyword evidence="2" id="KW-1185">Reference proteome</keyword>
<accession>A0A840FMG7</accession>
<organism evidence="1 2">
    <name type="scientific">Sphingomonas jinjuensis</name>
    <dbReference type="NCBI Taxonomy" id="535907"/>
    <lineage>
        <taxon>Bacteria</taxon>
        <taxon>Pseudomonadati</taxon>
        <taxon>Pseudomonadota</taxon>
        <taxon>Alphaproteobacteria</taxon>
        <taxon>Sphingomonadales</taxon>
        <taxon>Sphingomonadaceae</taxon>
        <taxon>Sphingomonas</taxon>
    </lineage>
</organism>
<evidence type="ECO:0000313" key="2">
    <source>
        <dbReference type="Proteomes" id="UP000529795"/>
    </source>
</evidence>
<protein>
    <submittedName>
        <fullName evidence="1">Uncharacterized protein</fullName>
    </submittedName>
</protein>
<dbReference type="EMBL" id="JACIEV010000006">
    <property type="protein sequence ID" value="MBB4154485.1"/>
    <property type="molecule type" value="Genomic_DNA"/>
</dbReference>
<sequence length="55" mass="5971">MSNVATMSTAPKQHDYIVRAPRATDGIGKTLRNAFGAPALSADMMLMLQRLDAKH</sequence>
<evidence type="ECO:0000313" key="1">
    <source>
        <dbReference type="EMBL" id="MBB4154485.1"/>
    </source>
</evidence>
<reference evidence="1 2" key="1">
    <citation type="submission" date="2020-08" db="EMBL/GenBank/DDBJ databases">
        <title>Genomic Encyclopedia of Type Strains, Phase IV (KMG-IV): sequencing the most valuable type-strain genomes for metagenomic binning, comparative biology and taxonomic classification.</title>
        <authorList>
            <person name="Goeker M."/>
        </authorList>
    </citation>
    <scope>NUCLEOTIDE SEQUENCE [LARGE SCALE GENOMIC DNA]</scope>
    <source>
        <strain evidence="1 2">YC6723</strain>
    </source>
</reference>
<dbReference type="RefSeq" id="WP_183985041.1">
    <property type="nucleotide sequence ID" value="NZ_JACIEV010000006.1"/>
</dbReference>